<comment type="similarity">
    <text evidence="6">Belongs to the ABC-4 integral membrane protein family.</text>
</comment>
<evidence type="ECO:0000259" key="8">
    <source>
        <dbReference type="Pfam" id="PF02687"/>
    </source>
</evidence>
<reference evidence="10 11" key="1">
    <citation type="submission" date="2018-06" db="EMBL/GenBank/DDBJ databases">
        <title>Chryseolinea flavus sp. nov., a member of the phylum Bacteroidetes isolated from soil.</title>
        <authorList>
            <person name="Li Y."/>
            <person name="Wang J."/>
        </authorList>
    </citation>
    <scope>NUCLEOTIDE SEQUENCE [LARGE SCALE GENOMIC DNA]</scope>
    <source>
        <strain evidence="10 11">SDU1-6</strain>
    </source>
</reference>
<dbReference type="Pfam" id="PF02687">
    <property type="entry name" value="FtsX"/>
    <property type="match status" value="2"/>
</dbReference>
<gene>
    <name evidence="10" type="ORF">DQQ10_16040</name>
</gene>
<dbReference type="EMBL" id="QMFY01000008">
    <property type="protein sequence ID" value="RAW00063.1"/>
    <property type="molecule type" value="Genomic_DNA"/>
</dbReference>
<feature type="domain" description="MacB-like periplasmic core" evidence="9">
    <location>
        <begin position="20"/>
        <end position="256"/>
    </location>
</feature>
<dbReference type="OrthoDB" id="973461at2"/>
<dbReference type="InterPro" id="IPR050250">
    <property type="entry name" value="Macrolide_Exporter_MacB"/>
</dbReference>
<dbReference type="InterPro" id="IPR003838">
    <property type="entry name" value="ABC3_permease_C"/>
</dbReference>
<evidence type="ECO:0000313" key="11">
    <source>
        <dbReference type="Proteomes" id="UP000251889"/>
    </source>
</evidence>
<dbReference type="InterPro" id="IPR025857">
    <property type="entry name" value="MacB_PCD"/>
</dbReference>
<evidence type="ECO:0000256" key="6">
    <source>
        <dbReference type="ARBA" id="ARBA00038076"/>
    </source>
</evidence>
<feature type="transmembrane region" description="Helical" evidence="7">
    <location>
        <begin position="740"/>
        <end position="765"/>
    </location>
</feature>
<comment type="subcellular location">
    <subcellularLocation>
        <location evidence="1">Cell membrane</location>
        <topology evidence="1">Multi-pass membrane protein</topology>
    </subcellularLocation>
</comment>
<evidence type="ECO:0000256" key="3">
    <source>
        <dbReference type="ARBA" id="ARBA00022692"/>
    </source>
</evidence>
<evidence type="ECO:0008006" key="12">
    <source>
        <dbReference type="Google" id="ProtNLM"/>
    </source>
</evidence>
<dbReference type="PANTHER" id="PTHR30572">
    <property type="entry name" value="MEMBRANE COMPONENT OF TRANSPORTER-RELATED"/>
    <property type="match status" value="1"/>
</dbReference>
<dbReference type="Proteomes" id="UP000251889">
    <property type="component" value="Unassembled WGS sequence"/>
</dbReference>
<organism evidence="10 11">
    <name type="scientific">Pseudochryseolinea flava</name>
    <dbReference type="NCBI Taxonomy" id="2059302"/>
    <lineage>
        <taxon>Bacteria</taxon>
        <taxon>Pseudomonadati</taxon>
        <taxon>Bacteroidota</taxon>
        <taxon>Cytophagia</taxon>
        <taxon>Cytophagales</taxon>
        <taxon>Fulvivirgaceae</taxon>
        <taxon>Pseudochryseolinea</taxon>
    </lineage>
</organism>
<evidence type="ECO:0000256" key="5">
    <source>
        <dbReference type="ARBA" id="ARBA00023136"/>
    </source>
</evidence>
<feature type="transmembrane region" description="Helical" evidence="7">
    <location>
        <begin position="303"/>
        <end position="325"/>
    </location>
</feature>
<evidence type="ECO:0000259" key="9">
    <source>
        <dbReference type="Pfam" id="PF12704"/>
    </source>
</evidence>
<feature type="transmembrane region" description="Helical" evidence="7">
    <location>
        <begin position="350"/>
        <end position="377"/>
    </location>
</feature>
<feature type="domain" description="ABC3 transporter permease C-terminal" evidence="8">
    <location>
        <begin position="699"/>
        <end position="812"/>
    </location>
</feature>
<evidence type="ECO:0000256" key="7">
    <source>
        <dbReference type="SAM" id="Phobius"/>
    </source>
</evidence>
<evidence type="ECO:0000256" key="4">
    <source>
        <dbReference type="ARBA" id="ARBA00022989"/>
    </source>
</evidence>
<keyword evidence="2" id="KW-1003">Cell membrane</keyword>
<dbReference type="PANTHER" id="PTHR30572:SF4">
    <property type="entry name" value="ABC TRANSPORTER PERMEASE YTRF"/>
    <property type="match status" value="1"/>
</dbReference>
<comment type="caution">
    <text evidence="10">The sequence shown here is derived from an EMBL/GenBank/DDBJ whole genome shotgun (WGS) entry which is preliminary data.</text>
</comment>
<feature type="domain" description="ABC3 transporter permease C-terminal" evidence="8">
    <location>
        <begin position="309"/>
        <end position="425"/>
    </location>
</feature>
<dbReference type="RefSeq" id="WP_112747901.1">
    <property type="nucleotide sequence ID" value="NZ_QMFY01000008.1"/>
</dbReference>
<proteinExistence type="inferred from homology"/>
<protein>
    <recommendedName>
        <fullName evidence="12">ABC transporter permease</fullName>
    </recommendedName>
</protein>
<evidence type="ECO:0000256" key="2">
    <source>
        <dbReference type="ARBA" id="ARBA00022475"/>
    </source>
</evidence>
<feature type="transmembrane region" description="Helical" evidence="7">
    <location>
        <begin position="700"/>
        <end position="720"/>
    </location>
</feature>
<keyword evidence="11" id="KW-1185">Reference proteome</keyword>
<dbReference type="GO" id="GO:0005886">
    <property type="term" value="C:plasma membrane"/>
    <property type="evidence" value="ECO:0007669"/>
    <property type="project" value="UniProtKB-SubCell"/>
</dbReference>
<feature type="transmembrane region" description="Helical" evidence="7">
    <location>
        <begin position="780"/>
        <end position="800"/>
    </location>
</feature>
<dbReference type="AlphaFoldDB" id="A0A364Y1B3"/>
<evidence type="ECO:0000256" key="1">
    <source>
        <dbReference type="ARBA" id="ARBA00004651"/>
    </source>
</evidence>
<keyword evidence="3 7" id="KW-0812">Transmembrane</keyword>
<accession>A0A364Y1B3</accession>
<evidence type="ECO:0000313" key="10">
    <source>
        <dbReference type="EMBL" id="RAW00063.1"/>
    </source>
</evidence>
<feature type="transmembrane region" description="Helical" evidence="7">
    <location>
        <begin position="442"/>
        <end position="466"/>
    </location>
</feature>
<dbReference type="GO" id="GO:0022857">
    <property type="term" value="F:transmembrane transporter activity"/>
    <property type="evidence" value="ECO:0007669"/>
    <property type="project" value="TreeGrafter"/>
</dbReference>
<name>A0A364Y1B3_9BACT</name>
<keyword evidence="5 7" id="KW-0472">Membrane</keyword>
<sequence>MIKNYLLIAIRNFQRQKMFSLLNVFGLALGLASSILIFLYVSDELQYDAMHPLGNDTYRVGCTVTNPEGQTFDNTSAPGFWTRELKESRAEVVQNVLIDNIGYPTSLHHKAADKIILTEEIRWAEPGFQSVLYFNLIQGNLEKIFEDQNSMVLSESGARKLFGDRDPIGEIVTIKHTWATRGKEIDVKVTGLYKDLPANSHFKPNYIINVNALRAVVEDFAAYMEGTRLQNSEWFENYLVLKPGTDPKVMEAGLQKYVDVMAQSDSAFVAGGWKVTPFLKSISEIHFDQKNVWEPGYGGDKKYLAIFSAVAILILVIACINYMNLATARSARRAKEVGLRKSFGSRRREIAYQFFSESTLMTLGSLLLAFVLVIIFLHPFNQLAHKSFTFASLFNPLLMLIIAGVVVFMAVVSGSYPAIYLSAFQPTEVLKGQQVRGKAAELFRKGLVTVQYAISLILIISTLVVIRQMQHMQGSKLNEQGNQLLSIRYGGTAPQNKYQTFKQAVLQDKDIQHVTMANHLPRLNFFGWIGVTFQFPDFDGKDLQWNQLNVDYDFARTYKLEIIAGRDFDVNSVADSLSLILNEAAVKALNQPIEKIIGTTVTEVGEVNRNYKVIGVVKDFPFRSMHQEIEPLALNPHVHFIDRIAYVELPAGKIQEKIKFIESKWKEVFPGIGFDYWFVSDEFNRMYAVEGTVASLAKTFAILAILITALGIFGLASYTAEQKTKEVGIRKVLGAAVRQVVGMFLWIFFKIFLISACIAIPAAYFLSDFWLKNFKYQTNLSVWIFVASLGGLLIITMFTISYETWKAAKANPARSLRSE</sequence>
<feature type="transmembrane region" description="Helical" evidence="7">
    <location>
        <begin position="397"/>
        <end position="421"/>
    </location>
</feature>
<feature type="transmembrane region" description="Helical" evidence="7">
    <location>
        <begin position="21"/>
        <end position="41"/>
    </location>
</feature>
<dbReference type="Pfam" id="PF12704">
    <property type="entry name" value="MacB_PCD"/>
    <property type="match status" value="1"/>
</dbReference>
<keyword evidence="4 7" id="KW-1133">Transmembrane helix</keyword>